<dbReference type="PROSITE" id="PS51257">
    <property type="entry name" value="PROKAR_LIPOPROTEIN"/>
    <property type="match status" value="1"/>
</dbReference>
<feature type="chain" id="PRO_5047349084" description="Lipoprotein" evidence="1">
    <location>
        <begin position="28"/>
        <end position="82"/>
    </location>
</feature>
<evidence type="ECO:0000313" key="2">
    <source>
        <dbReference type="EMBL" id="QUE53908.1"/>
    </source>
</evidence>
<dbReference type="EMBL" id="CP073084">
    <property type="protein sequence ID" value="QUE53908.1"/>
    <property type="molecule type" value="Genomic_DNA"/>
</dbReference>
<proteinExistence type="predicted"/>
<accession>A0ABX7YJB5</accession>
<evidence type="ECO:0000313" key="3">
    <source>
        <dbReference type="Proteomes" id="UP000677616"/>
    </source>
</evidence>
<evidence type="ECO:0008006" key="4">
    <source>
        <dbReference type="Google" id="ProtNLM"/>
    </source>
</evidence>
<dbReference type="RefSeq" id="WP_212570064.1">
    <property type="nucleotide sequence ID" value="NZ_CP073084.1"/>
</dbReference>
<dbReference type="Proteomes" id="UP000677616">
    <property type="component" value="Chromosome"/>
</dbReference>
<keyword evidence="1" id="KW-0732">Signal</keyword>
<evidence type="ECO:0000256" key="1">
    <source>
        <dbReference type="SAM" id="SignalP"/>
    </source>
</evidence>
<feature type="signal peptide" evidence="1">
    <location>
        <begin position="1"/>
        <end position="27"/>
    </location>
</feature>
<reference evidence="2 3" key="1">
    <citation type="submission" date="2021-04" db="EMBL/GenBank/DDBJ databases">
        <title>Complete genome sequence of a novel Streptococcus species.</title>
        <authorList>
            <person name="Teng J.L.L."/>
        </authorList>
    </citation>
    <scope>NUCLEOTIDE SEQUENCE [LARGE SCALE GENOMIC DNA]</scope>
    <source>
        <strain evidence="2 3">HKU75</strain>
    </source>
</reference>
<sequence length="82" mass="8909">MNMMKRMSCMVVLFASGVLMVACGNQANNGVGDKNNETVDIGEAVKSEKKVIDGKEVEEYVLKDGTIIQQDVEAAKELEQGE</sequence>
<keyword evidence="3" id="KW-1185">Reference proteome</keyword>
<gene>
    <name evidence="2" type="ORF">INT76_08755</name>
</gene>
<organism evidence="2 3">
    <name type="scientific">Streptococcus oriscaviae</name>
    <dbReference type="NCBI Taxonomy" id="2781599"/>
    <lineage>
        <taxon>Bacteria</taxon>
        <taxon>Bacillati</taxon>
        <taxon>Bacillota</taxon>
        <taxon>Bacilli</taxon>
        <taxon>Lactobacillales</taxon>
        <taxon>Streptococcaceae</taxon>
        <taxon>Streptococcus</taxon>
    </lineage>
</organism>
<protein>
    <recommendedName>
        <fullName evidence="4">Lipoprotein</fullName>
    </recommendedName>
</protein>
<name>A0ABX7YJB5_9STRE</name>